<keyword evidence="1" id="KW-0805">Transcription regulation</keyword>
<keyword evidence="2" id="KW-0804">Transcription</keyword>
<gene>
    <name evidence="4" type="ORF">HNR53_000935</name>
</gene>
<dbReference type="InterPro" id="IPR036388">
    <property type="entry name" value="WH-like_DNA-bd_sf"/>
</dbReference>
<evidence type="ECO:0000313" key="5">
    <source>
        <dbReference type="Proteomes" id="UP000531594"/>
    </source>
</evidence>
<evidence type="ECO:0000256" key="1">
    <source>
        <dbReference type="ARBA" id="ARBA00023015"/>
    </source>
</evidence>
<evidence type="ECO:0000313" key="4">
    <source>
        <dbReference type="EMBL" id="MBB6444327.1"/>
    </source>
</evidence>
<feature type="domain" description="HTH deoR-type" evidence="3">
    <location>
        <begin position="5"/>
        <end position="65"/>
    </location>
</feature>
<reference evidence="4 5" key="1">
    <citation type="submission" date="2020-08" db="EMBL/GenBank/DDBJ databases">
        <title>Genomic Encyclopedia of Type Strains, Phase IV (KMG-IV): sequencing the most valuable type-strain genomes for metagenomic binning, comparative biology and taxonomic classification.</title>
        <authorList>
            <person name="Goeker M."/>
        </authorList>
    </citation>
    <scope>NUCLEOTIDE SEQUENCE [LARGE SCALE GENOMIC DNA]</scope>
    <source>
        <strain evidence="4 5">DSM 5391</strain>
    </source>
</reference>
<evidence type="ECO:0000256" key="2">
    <source>
        <dbReference type="ARBA" id="ARBA00023163"/>
    </source>
</evidence>
<comment type="caution">
    <text evidence="4">The sequence shown here is derived from an EMBL/GenBank/DDBJ whole genome shotgun (WGS) entry which is preliminary data.</text>
</comment>
<dbReference type="InterPro" id="IPR036390">
    <property type="entry name" value="WH_DNA-bd_sf"/>
</dbReference>
<dbReference type="SMART" id="SM00420">
    <property type="entry name" value="HTH_DEOR"/>
    <property type="match status" value="1"/>
</dbReference>
<organism evidence="4 5">
    <name type="scientific">Bacillus benzoevorans</name>
    <dbReference type="NCBI Taxonomy" id="1456"/>
    <lineage>
        <taxon>Bacteria</taxon>
        <taxon>Bacillati</taxon>
        <taxon>Bacillota</taxon>
        <taxon>Bacilli</taxon>
        <taxon>Bacillales</taxon>
        <taxon>Bacillaceae</taxon>
        <taxon>Bacillus</taxon>
    </lineage>
</organism>
<dbReference type="PROSITE" id="PS51000">
    <property type="entry name" value="HTH_DEOR_2"/>
    <property type="match status" value="1"/>
</dbReference>
<dbReference type="PANTHER" id="PTHR38600">
    <property type="entry name" value="TRANSCRIPTIONAL REGULATORY PROTEIN"/>
    <property type="match status" value="1"/>
</dbReference>
<dbReference type="GO" id="GO:0003700">
    <property type="term" value="F:DNA-binding transcription factor activity"/>
    <property type="evidence" value="ECO:0007669"/>
    <property type="project" value="InterPro"/>
</dbReference>
<dbReference type="RefSeq" id="WP_184523293.1">
    <property type="nucleotide sequence ID" value="NZ_JACHGK010000002.1"/>
</dbReference>
<dbReference type="AlphaFoldDB" id="A0A7X0LV92"/>
<protein>
    <submittedName>
        <fullName evidence="4">Putative ArsR family transcriptional regulator</fullName>
    </submittedName>
</protein>
<dbReference type="PANTHER" id="PTHR38600:SF2">
    <property type="entry name" value="SLL0088 PROTEIN"/>
    <property type="match status" value="1"/>
</dbReference>
<accession>A0A7X0LV92</accession>
<dbReference type="SUPFAM" id="SSF46785">
    <property type="entry name" value="Winged helix' DNA-binding domain"/>
    <property type="match status" value="1"/>
</dbReference>
<proteinExistence type="predicted"/>
<keyword evidence="5" id="KW-1185">Reference proteome</keyword>
<dbReference type="Pfam" id="PF08220">
    <property type="entry name" value="HTH_DeoR"/>
    <property type="match status" value="1"/>
</dbReference>
<dbReference type="EMBL" id="JACHGK010000002">
    <property type="protein sequence ID" value="MBB6444327.1"/>
    <property type="molecule type" value="Genomic_DNA"/>
</dbReference>
<name>A0A7X0LV92_9BACI</name>
<dbReference type="InterPro" id="IPR001034">
    <property type="entry name" value="DeoR_HTH"/>
</dbReference>
<dbReference type="Gene3D" id="1.10.10.10">
    <property type="entry name" value="Winged helix-like DNA-binding domain superfamily/Winged helix DNA-binding domain"/>
    <property type="match status" value="1"/>
</dbReference>
<dbReference type="Proteomes" id="UP000531594">
    <property type="component" value="Unassembled WGS sequence"/>
</dbReference>
<evidence type="ECO:0000259" key="3">
    <source>
        <dbReference type="PROSITE" id="PS51000"/>
    </source>
</evidence>
<sequence length="208" mass="24042">MEQKINSTKDKILELLKKSGFMSVNDLTEQLNITHMAIRKHLTQLEKDALIQTSELKQPMGRPLQLYSLTEKGERLFPKNYEGITLEFLHDLEKIYGKESIEKLFKKREERLTKEISARLTNLPDGEKVQELVHIQNEKGYMADFSQPEENVFELVEHNCPILAVAMEYTVACNCETKMLQDVLKTAKVTRTSCKSEGDHACKFSIKY</sequence>